<proteinExistence type="predicted"/>
<keyword evidence="6" id="KW-1185">Reference proteome</keyword>
<dbReference type="InterPro" id="IPR036259">
    <property type="entry name" value="MFS_trans_sf"/>
</dbReference>
<dbReference type="SUPFAM" id="SSF103473">
    <property type="entry name" value="MFS general substrate transporter"/>
    <property type="match status" value="1"/>
</dbReference>
<dbReference type="EMBL" id="MU853247">
    <property type="protein sequence ID" value="KAK4119552.1"/>
    <property type="molecule type" value="Genomic_DNA"/>
</dbReference>
<keyword evidence="3" id="KW-0472">Membrane</keyword>
<feature type="region of interest" description="Disordered" evidence="2">
    <location>
        <begin position="231"/>
        <end position="257"/>
    </location>
</feature>
<feature type="domain" description="Major facilitator superfamily (MFS) profile" evidence="4">
    <location>
        <begin position="32"/>
        <end position="462"/>
    </location>
</feature>
<feature type="transmembrane region" description="Helical" evidence="3">
    <location>
        <begin position="68"/>
        <end position="86"/>
    </location>
</feature>
<reference evidence="5" key="2">
    <citation type="submission" date="2023-05" db="EMBL/GenBank/DDBJ databases">
        <authorList>
            <consortium name="Lawrence Berkeley National Laboratory"/>
            <person name="Steindorff A."/>
            <person name="Hensen N."/>
            <person name="Bonometti L."/>
            <person name="Westerberg I."/>
            <person name="Brannstrom I.O."/>
            <person name="Guillou S."/>
            <person name="Cros-Aarteil S."/>
            <person name="Calhoun S."/>
            <person name="Haridas S."/>
            <person name="Kuo A."/>
            <person name="Mondo S."/>
            <person name="Pangilinan J."/>
            <person name="Riley R."/>
            <person name="Labutti K."/>
            <person name="Andreopoulos B."/>
            <person name="Lipzen A."/>
            <person name="Chen C."/>
            <person name="Yanf M."/>
            <person name="Daum C."/>
            <person name="Ng V."/>
            <person name="Clum A."/>
            <person name="Ohm R."/>
            <person name="Martin F."/>
            <person name="Silar P."/>
            <person name="Natvig D."/>
            <person name="Lalanne C."/>
            <person name="Gautier V."/>
            <person name="Ament-Velasquez S.L."/>
            <person name="Kruys A."/>
            <person name="Hutchinson M.I."/>
            <person name="Powell A.J."/>
            <person name="Barry K."/>
            <person name="Miller A.N."/>
            <person name="Grigoriev I.V."/>
            <person name="Debuchy R."/>
            <person name="Gladieux P."/>
            <person name="Thoren M.H."/>
            <person name="Johannesson H."/>
        </authorList>
    </citation>
    <scope>NUCLEOTIDE SEQUENCE</scope>
    <source>
        <strain evidence="5">CBS 731.68</strain>
    </source>
</reference>
<evidence type="ECO:0000313" key="5">
    <source>
        <dbReference type="EMBL" id="KAK4119552.1"/>
    </source>
</evidence>
<dbReference type="Proteomes" id="UP001302602">
    <property type="component" value="Unassembled WGS sequence"/>
</dbReference>
<gene>
    <name evidence="5" type="ORF">N657DRAFT_650048</name>
</gene>
<dbReference type="PANTHER" id="PTHR23520">
    <property type="entry name" value="TRANSPORTER, PUTATIVE (AFU_ORTHOLOGUE AFUA_3G04000)-RELATED"/>
    <property type="match status" value="1"/>
</dbReference>
<dbReference type="GO" id="GO:0022857">
    <property type="term" value="F:transmembrane transporter activity"/>
    <property type="evidence" value="ECO:0007669"/>
    <property type="project" value="InterPro"/>
</dbReference>
<reference evidence="5" key="1">
    <citation type="journal article" date="2023" name="Mol. Phylogenet. Evol.">
        <title>Genome-scale phylogeny and comparative genomics of the fungal order Sordariales.</title>
        <authorList>
            <person name="Hensen N."/>
            <person name="Bonometti L."/>
            <person name="Westerberg I."/>
            <person name="Brannstrom I.O."/>
            <person name="Guillou S."/>
            <person name="Cros-Aarteil S."/>
            <person name="Calhoun S."/>
            <person name="Haridas S."/>
            <person name="Kuo A."/>
            <person name="Mondo S."/>
            <person name="Pangilinan J."/>
            <person name="Riley R."/>
            <person name="LaButti K."/>
            <person name="Andreopoulos B."/>
            <person name="Lipzen A."/>
            <person name="Chen C."/>
            <person name="Yan M."/>
            <person name="Daum C."/>
            <person name="Ng V."/>
            <person name="Clum A."/>
            <person name="Steindorff A."/>
            <person name="Ohm R.A."/>
            <person name="Martin F."/>
            <person name="Silar P."/>
            <person name="Natvig D.O."/>
            <person name="Lalanne C."/>
            <person name="Gautier V."/>
            <person name="Ament-Velasquez S.L."/>
            <person name="Kruys A."/>
            <person name="Hutchinson M.I."/>
            <person name="Powell A.J."/>
            <person name="Barry K."/>
            <person name="Miller A.N."/>
            <person name="Grigoriev I.V."/>
            <person name="Debuchy R."/>
            <person name="Gladieux P."/>
            <person name="Hiltunen Thoren M."/>
            <person name="Johannesson H."/>
        </authorList>
    </citation>
    <scope>NUCLEOTIDE SEQUENCE</scope>
    <source>
        <strain evidence="5">CBS 731.68</strain>
    </source>
</reference>
<dbReference type="GeneID" id="87830621"/>
<dbReference type="AlphaFoldDB" id="A0AAN6TRS2"/>
<keyword evidence="3" id="KW-0812">Transmembrane</keyword>
<feature type="compositionally biased region" description="Low complexity" evidence="2">
    <location>
        <begin position="235"/>
        <end position="253"/>
    </location>
</feature>
<feature type="transmembrane region" description="Helical" evidence="3">
    <location>
        <begin position="164"/>
        <end position="186"/>
    </location>
</feature>
<organism evidence="5 6">
    <name type="scientific">Parathielavia appendiculata</name>
    <dbReference type="NCBI Taxonomy" id="2587402"/>
    <lineage>
        <taxon>Eukaryota</taxon>
        <taxon>Fungi</taxon>
        <taxon>Dikarya</taxon>
        <taxon>Ascomycota</taxon>
        <taxon>Pezizomycotina</taxon>
        <taxon>Sordariomycetes</taxon>
        <taxon>Sordariomycetidae</taxon>
        <taxon>Sordariales</taxon>
        <taxon>Chaetomiaceae</taxon>
        <taxon>Parathielavia</taxon>
    </lineage>
</organism>
<feature type="transmembrane region" description="Helical" evidence="3">
    <location>
        <begin position="44"/>
        <end position="62"/>
    </location>
</feature>
<accession>A0AAN6TRS2</accession>
<protein>
    <submittedName>
        <fullName evidence="5">MFS general substrate transporter</fullName>
    </submittedName>
</protein>
<comment type="caution">
    <text evidence="5">The sequence shown here is derived from an EMBL/GenBank/DDBJ whole genome shotgun (WGS) entry which is preliminary data.</text>
</comment>
<name>A0AAN6TRS2_9PEZI</name>
<dbReference type="PROSITE" id="PS50850">
    <property type="entry name" value="MFS"/>
    <property type="match status" value="1"/>
</dbReference>
<dbReference type="GO" id="GO:0000329">
    <property type="term" value="C:fungal-type vacuole membrane"/>
    <property type="evidence" value="ECO:0007669"/>
    <property type="project" value="TreeGrafter"/>
</dbReference>
<evidence type="ECO:0000256" key="2">
    <source>
        <dbReference type="SAM" id="MobiDB-lite"/>
    </source>
</evidence>
<dbReference type="Gene3D" id="1.20.1250.20">
    <property type="entry name" value="MFS general substrate transporter like domains"/>
    <property type="match status" value="1"/>
</dbReference>
<feature type="transmembrane region" description="Helical" evidence="3">
    <location>
        <begin position="358"/>
        <end position="379"/>
    </location>
</feature>
<evidence type="ECO:0000256" key="3">
    <source>
        <dbReference type="SAM" id="Phobius"/>
    </source>
</evidence>
<feature type="transmembrane region" description="Helical" evidence="3">
    <location>
        <begin position="98"/>
        <end position="117"/>
    </location>
</feature>
<dbReference type="Pfam" id="PF07690">
    <property type="entry name" value="MFS_1"/>
    <property type="match status" value="1"/>
</dbReference>
<comment type="subcellular location">
    <subcellularLocation>
        <location evidence="1">Membrane</location>
        <topology evidence="1">Multi-pass membrane protein</topology>
    </subcellularLocation>
</comment>
<dbReference type="PANTHER" id="PTHR23520:SF5">
    <property type="entry name" value="TRANSPORTER, PUTATIVE (AFU_ORTHOLOGUE AFUA_3G04000)-RELATED"/>
    <property type="match status" value="1"/>
</dbReference>
<dbReference type="InterPro" id="IPR011701">
    <property type="entry name" value="MFS"/>
</dbReference>
<feature type="transmembrane region" description="Helical" evidence="3">
    <location>
        <begin position="317"/>
        <end position="338"/>
    </location>
</feature>
<evidence type="ECO:0000313" key="6">
    <source>
        <dbReference type="Proteomes" id="UP001302602"/>
    </source>
</evidence>
<feature type="transmembrane region" description="Helical" evidence="3">
    <location>
        <begin position="198"/>
        <end position="222"/>
    </location>
</feature>
<keyword evidence="3" id="KW-1133">Transmembrane helix</keyword>
<sequence length="475" mass="50420">MTPPPQGSSSPALGQRILSELGLTALARSKADVKLLILQRFVRLAAYGASTLVLVSFLRALGHSRARAGLFMTLTLVGDVLISLLLSLSADRLLGRRAVLALGATLMALSGVVFAAAPPSFWVLLAAAVVGVISPSGNEIGPFRAVEESIVARLTPTADRSDVYAWYSLAGTAGAALGMMTCGWAVEGARSALGWSLLDAYRAVFLAYAALGLTKLVLVLALSSNVEADEELSDSSDSGAAPTDTTPLLNTNPEPQPGFRNRRWWAALLPQLSPESKEITVALCLLFAVDSFASGLAPLSWLTYYFRSRFDLDEGRLGSVFFTTSIISATSVIVASAIAKRLGNVKTMVFTHLPSSIFLAVIPVPSSLPLSLFFLILRACTQSMDVAPRSAFLAAVLLPSERTAVMGAINVVKTTAQSLGPLITGVLAGRDLFWVSFVCAGSLKACYDLGLLAVFKNYERDRQEQRDEEQQGNGS</sequence>
<evidence type="ECO:0000259" key="4">
    <source>
        <dbReference type="PROSITE" id="PS50850"/>
    </source>
</evidence>
<dbReference type="InterPro" id="IPR020846">
    <property type="entry name" value="MFS_dom"/>
</dbReference>
<evidence type="ECO:0000256" key="1">
    <source>
        <dbReference type="ARBA" id="ARBA00004141"/>
    </source>
</evidence>
<dbReference type="RefSeq" id="XP_062643325.1">
    <property type="nucleotide sequence ID" value="XM_062793852.1"/>
</dbReference>